<dbReference type="Proteomes" id="UP000316626">
    <property type="component" value="Unassembled WGS sequence"/>
</dbReference>
<dbReference type="AlphaFoldDB" id="A0A544TWC5"/>
<proteinExistence type="predicted"/>
<evidence type="ECO:0000313" key="2">
    <source>
        <dbReference type="Proteomes" id="UP000316626"/>
    </source>
</evidence>
<organism evidence="1 2">
    <name type="scientific">Psychrobacillus vulpis</name>
    <dbReference type="NCBI Taxonomy" id="2325572"/>
    <lineage>
        <taxon>Bacteria</taxon>
        <taxon>Bacillati</taxon>
        <taxon>Bacillota</taxon>
        <taxon>Bacilli</taxon>
        <taxon>Bacillales</taxon>
        <taxon>Bacillaceae</taxon>
        <taxon>Psychrobacillus</taxon>
    </lineage>
</organism>
<gene>
    <name evidence="1" type="ORF">FG384_02005</name>
</gene>
<dbReference type="RefSeq" id="WP_142640876.1">
    <property type="nucleotide sequence ID" value="NZ_VDGI01000001.1"/>
</dbReference>
<dbReference type="EMBL" id="VDGI01000001">
    <property type="protein sequence ID" value="TQR21750.1"/>
    <property type="molecule type" value="Genomic_DNA"/>
</dbReference>
<evidence type="ECO:0000313" key="1">
    <source>
        <dbReference type="EMBL" id="TQR21750.1"/>
    </source>
</evidence>
<reference evidence="1 2" key="1">
    <citation type="submission" date="2019-06" db="EMBL/GenBank/DDBJ databases">
        <title>Psychrobacillus vulpis sp. nov., a new species isolated from feces of a red fox that inhabits in The Tablas de Daimiel Natural Park, Albacete, Spain.</title>
        <authorList>
            <person name="Rodriguez M."/>
            <person name="Reina J.C."/>
            <person name="Bejar V."/>
            <person name="Llamas I."/>
        </authorList>
    </citation>
    <scope>NUCLEOTIDE SEQUENCE [LARGE SCALE GENOMIC DNA]</scope>
    <source>
        <strain evidence="1 2">Z8</strain>
    </source>
</reference>
<keyword evidence="2" id="KW-1185">Reference proteome</keyword>
<name>A0A544TWC5_9BACI</name>
<protein>
    <submittedName>
        <fullName evidence="1">Uncharacterized protein</fullName>
    </submittedName>
</protein>
<comment type="caution">
    <text evidence="1">The sequence shown here is derived from an EMBL/GenBank/DDBJ whole genome shotgun (WGS) entry which is preliminary data.</text>
</comment>
<accession>A0A544TWC5</accession>
<sequence>MCLLLHKITFIFTILAIIQAPPDADQIASVSWDFQDLATSAYTEEFVITEPITTLKLNKIKQKTDSMWKKAIVEYLMKLEDESVVDTGIYKVFQGSIGKFEVNLYGSITPRTYKIKITNLNGEDLLIRSRRIMKDLDVTKD</sequence>